<dbReference type="AlphaFoldDB" id="A0A4Y7TK36"/>
<organism evidence="1 2">
    <name type="scientific">Coprinellus micaceus</name>
    <name type="common">Glistening ink-cap mushroom</name>
    <name type="synonym">Coprinus micaceus</name>
    <dbReference type="NCBI Taxonomy" id="71717"/>
    <lineage>
        <taxon>Eukaryota</taxon>
        <taxon>Fungi</taxon>
        <taxon>Dikarya</taxon>
        <taxon>Basidiomycota</taxon>
        <taxon>Agaricomycotina</taxon>
        <taxon>Agaricomycetes</taxon>
        <taxon>Agaricomycetidae</taxon>
        <taxon>Agaricales</taxon>
        <taxon>Agaricineae</taxon>
        <taxon>Psathyrellaceae</taxon>
        <taxon>Coprinellus</taxon>
    </lineage>
</organism>
<comment type="caution">
    <text evidence="1">The sequence shown here is derived from an EMBL/GenBank/DDBJ whole genome shotgun (WGS) entry which is preliminary data.</text>
</comment>
<gene>
    <name evidence="1" type="ORF">FA13DRAFT_80648</name>
</gene>
<protein>
    <submittedName>
        <fullName evidence="1">Uncharacterized protein</fullName>
    </submittedName>
</protein>
<evidence type="ECO:0000313" key="1">
    <source>
        <dbReference type="EMBL" id="TEB34308.1"/>
    </source>
</evidence>
<reference evidence="1 2" key="1">
    <citation type="journal article" date="2019" name="Nat. Ecol. Evol.">
        <title>Megaphylogeny resolves global patterns of mushroom evolution.</title>
        <authorList>
            <person name="Varga T."/>
            <person name="Krizsan K."/>
            <person name="Foldi C."/>
            <person name="Dima B."/>
            <person name="Sanchez-Garcia M."/>
            <person name="Sanchez-Ramirez S."/>
            <person name="Szollosi G.J."/>
            <person name="Szarkandi J.G."/>
            <person name="Papp V."/>
            <person name="Albert L."/>
            <person name="Andreopoulos W."/>
            <person name="Angelini C."/>
            <person name="Antonin V."/>
            <person name="Barry K.W."/>
            <person name="Bougher N.L."/>
            <person name="Buchanan P."/>
            <person name="Buyck B."/>
            <person name="Bense V."/>
            <person name="Catcheside P."/>
            <person name="Chovatia M."/>
            <person name="Cooper J."/>
            <person name="Damon W."/>
            <person name="Desjardin D."/>
            <person name="Finy P."/>
            <person name="Geml J."/>
            <person name="Haridas S."/>
            <person name="Hughes K."/>
            <person name="Justo A."/>
            <person name="Karasinski D."/>
            <person name="Kautmanova I."/>
            <person name="Kiss B."/>
            <person name="Kocsube S."/>
            <person name="Kotiranta H."/>
            <person name="LaButti K.M."/>
            <person name="Lechner B.E."/>
            <person name="Liimatainen K."/>
            <person name="Lipzen A."/>
            <person name="Lukacs Z."/>
            <person name="Mihaltcheva S."/>
            <person name="Morgado L.N."/>
            <person name="Niskanen T."/>
            <person name="Noordeloos M.E."/>
            <person name="Ohm R.A."/>
            <person name="Ortiz-Santana B."/>
            <person name="Ovrebo C."/>
            <person name="Racz N."/>
            <person name="Riley R."/>
            <person name="Savchenko A."/>
            <person name="Shiryaev A."/>
            <person name="Soop K."/>
            <person name="Spirin V."/>
            <person name="Szebenyi C."/>
            <person name="Tomsovsky M."/>
            <person name="Tulloss R.E."/>
            <person name="Uehling J."/>
            <person name="Grigoriev I.V."/>
            <person name="Vagvolgyi C."/>
            <person name="Papp T."/>
            <person name="Martin F.M."/>
            <person name="Miettinen O."/>
            <person name="Hibbett D.S."/>
            <person name="Nagy L.G."/>
        </authorList>
    </citation>
    <scope>NUCLEOTIDE SEQUENCE [LARGE SCALE GENOMIC DNA]</scope>
    <source>
        <strain evidence="1 2">FP101781</strain>
    </source>
</reference>
<proteinExistence type="predicted"/>
<dbReference type="EMBL" id="QPFP01000010">
    <property type="protein sequence ID" value="TEB34308.1"/>
    <property type="molecule type" value="Genomic_DNA"/>
</dbReference>
<keyword evidence="2" id="KW-1185">Reference proteome</keyword>
<evidence type="ECO:0000313" key="2">
    <source>
        <dbReference type="Proteomes" id="UP000298030"/>
    </source>
</evidence>
<dbReference type="Proteomes" id="UP000298030">
    <property type="component" value="Unassembled WGS sequence"/>
</dbReference>
<sequence length="238" mass="26473">MAKKVPFIPLAPIEKLPLAVRKDIRDNYDSKKEEFAAEASKLVGTPFVINFNPNQVMAYATDSSTTAGYIFSGYAEGFISGLKKFVEYYEDTGKEYFNKVVTQSEVTLEANPIGDEADTISLDIKDGVIRILFHHKKLGYNQSWLDKDNFVKAVDAVTTETLSLKAKASIEKEWDENVDDVTKEIGAILNLPDVVLDPNFEEVYTTLKKEKKGDDSWEMSFGTAVLARGNQGTVCSTS</sequence>
<dbReference type="OrthoDB" id="2364174at2759"/>
<accession>A0A4Y7TK36</accession>
<name>A0A4Y7TK36_COPMI</name>